<dbReference type="FunFam" id="1.25.40.10:FF:000155">
    <property type="entry name" value="General transcription factor 3C polypeptide 3"/>
    <property type="match status" value="1"/>
</dbReference>
<feature type="compositionally biased region" description="Acidic residues" evidence="2">
    <location>
        <begin position="101"/>
        <end position="110"/>
    </location>
</feature>
<dbReference type="InterPro" id="IPR011990">
    <property type="entry name" value="TPR-like_helical_dom_sf"/>
</dbReference>
<dbReference type="Proteomes" id="UP001239994">
    <property type="component" value="Unassembled WGS sequence"/>
</dbReference>
<dbReference type="AlphaFoldDB" id="A0AAD9E152"/>
<feature type="repeat" description="TPR" evidence="1">
    <location>
        <begin position="360"/>
        <end position="393"/>
    </location>
</feature>
<accession>A0AAD9E152</accession>
<keyword evidence="4" id="KW-1185">Reference proteome</keyword>
<reference evidence="3" key="1">
    <citation type="submission" date="2023-03" db="EMBL/GenBank/DDBJ databases">
        <title>Electrophorus voltai genome.</title>
        <authorList>
            <person name="Bian C."/>
        </authorList>
    </citation>
    <scope>NUCLEOTIDE SEQUENCE</scope>
    <source>
        <strain evidence="3">CB-2022</strain>
        <tissue evidence="3">Muscle</tissue>
    </source>
</reference>
<feature type="repeat" description="TPR" evidence="1">
    <location>
        <begin position="1022"/>
        <end position="1055"/>
    </location>
</feature>
<sequence length="1096" mass="124037">MTYQLSGTTRFFVKGKQWQLNTQCLGSGMNERICCSVGWAVITSWARVRANCAGFCMFPHGMSDSTPELIDYLEGKISFEEFERQREERKAKLKEGGGDGSENDAFEQDDAIPSTSKQSPRRVHKHPPGGMEEGVSVSVQKAFASMMGEGLVDMDEDDNGDEEWRDIGEEDGADDEVNGGAEITPGDVFALEMELNRENKKMMKSAVERVVAHYKTYSSFLMLIIGTCYVVDRQVIGTCCISASASERRPRSKLPRALRGLMGEANIRYARGEKDDAILMCMEIIRQAPLAYEPFSTLAMIYEDQGDMEKALQFGLIAAHLNPSDCEEWVKLADMSLEQDNIKQAIICYTKAIKYDQSNVRYLWERSSLYEQVGEHKQAMDGYRRILSLLPPTDGEHFMQLSRDMAKSYYESNELPSAIGVMEEALMRHPELVTHECVNMAAELYVANHQYSKALEALVTFCGIVLEREVDGQEGMEQTEGRTEEEEVKKKSDEKKDVLKGPILEVGVPDDIPVDIRVKLMVCLIHQHVFKPLDPMLTSLMEQSPEELGDLYLDVAEAFMDEGEYTSALPLLSALVCSERYNLAVVWLRHAECLKALGHAEVAARSYTKVVEMAPLHLEARLALATLQQQLGQPDRALEALEPMHDPDTLAQDSAAAQQELKLLLHRSTLLRSQGRTEDYIDTLLTMLSMLLKVAMVRAQVCLIASTSSGCKHVCLIKVSRSKLSEIEDQEAAYLDVTGKTSVLSREDWWKLLLCCLTALCEEQRFGEAELLVDSSLEFYSFYDDRTKREELEYLGLSAAFLDRNFRKAYDYIRLEGQLANHQKIWASRRVLAVSPNLGKSIRIGGEEGALVGMALWNGLTVGIDDVVGFHMRLMLMGSVERAQLWNVFNQVTLHSQDVRHHRFCLRLMLKNPESHALCILNGHTSLVSGTFKHALDRSPIPQAYIMFNGLTSLCIASISYYLEGQYMQAFRNQPCNPLHSLCVGLTFFHMASQKFVMKRHPLVLQGFSFLWRYMEFRGHCQESLYNLGRALHQLGLTHLAIHYYEKALSFPPLRLEGIDDDQVDLRREIAYNLSLIHQSSGNKEMARYYIYTYCT</sequence>
<feature type="repeat" description="TPR" evidence="1">
    <location>
        <begin position="326"/>
        <end position="359"/>
    </location>
</feature>
<feature type="compositionally biased region" description="Basic and acidic residues" evidence="2">
    <location>
        <begin position="479"/>
        <end position="493"/>
    </location>
</feature>
<protein>
    <recommendedName>
        <fullName evidence="5">General transcription factor IIIC, polypeptide 3</fullName>
    </recommendedName>
</protein>
<dbReference type="GO" id="GO:0000127">
    <property type="term" value="C:transcription factor TFIIIC complex"/>
    <property type="evidence" value="ECO:0007669"/>
    <property type="project" value="TreeGrafter"/>
</dbReference>
<dbReference type="EMBL" id="JAROKS010000006">
    <property type="protein sequence ID" value="KAK1803235.1"/>
    <property type="molecule type" value="Genomic_DNA"/>
</dbReference>
<feature type="region of interest" description="Disordered" evidence="2">
    <location>
        <begin position="88"/>
        <end position="134"/>
    </location>
</feature>
<comment type="caution">
    <text evidence="3">The sequence shown here is derived from an EMBL/GenBank/DDBJ whole genome shotgun (WGS) entry which is preliminary data.</text>
</comment>
<keyword evidence="1" id="KW-0802">TPR repeat</keyword>
<evidence type="ECO:0000313" key="4">
    <source>
        <dbReference type="Proteomes" id="UP001239994"/>
    </source>
</evidence>
<dbReference type="FunFam" id="1.25.40.10:FF:000116">
    <property type="entry name" value="General transcription factor 3C polypeptide 3"/>
    <property type="match status" value="1"/>
</dbReference>
<proteinExistence type="predicted"/>
<dbReference type="InterPro" id="IPR019734">
    <property type="entry name" value="TPR_rpt"/>
</dbReference>
<feature type="non-terminal residue" evidence="3">
    <location>
        <position position="1096"/>
    </location>
</feature>
<dbReference type="SMART" id="SM00028">
    <property type="entry name" value="TPR"/>
    <property type="match status" value="6"/>
</dbReference>
<dbReference type="Gene3D" id="1.25.40.10">
    <property type="entry name" value="Tetratricopeptide repeat domain"/>
    <property type="match status" value="3"/>
</dbReference>
<feature type="compositionally biased region" description="Basic and acidic residues" evidence="2">
    <location>
        <begin position="88"/>
        <end position="97"/>
    </location>
</feature>
<dbReference type="Pfam" id="PF13432">
    <property type="entry name" value="TPR_16"/>
    <property type="match status" value="1"/>
</dbReference>
<dbReference type="InterPro" id="IPR039340">
    <property type="entry name" value="Tfc4/TFIIIC-102/Sfc4"/>
</dbReference>
<evidence type="ECO:0000313" key="3">
    <source>
        <dbReference type="EMBL" id="KAK1803235.1"/>
    </source>
</evidence>
<dbReference type="GO" id="GO:0006383">
    <property type="term" value="P:transcription by RNA polymerase III"/>
    <property type="evidence" value="ECO:0007669"/>
    <property type="project" value="InterPro"/>
</dbReference>
<name>A0AAD9E152_9TELE</name>
<evidence type="ECO:0008006" key="5">
    <source>
        <dbReference type="Google" id="ProtNLM"/>
    </source>
</evidence>
<evidence type="ECO:0000256" key="2">
    <source>
        <dbReference type="SAM" id="MobiDB-lite"/>
    </source>
</evidence>
<organism evidence="3 4">
    <name type="scientific">Electrophorus voltai</name>
    <dbReference type="NCBI Taxonomy" id="2609070"/>
    <lineage>
        <taxon>Eukaryota</taxon>
        <taxon>Metazoa</taxon>
        <taxon>Chordata</taxon>
        <taxon>Craniata</taxon>
        <taxon>Vertebrata</taxon>
        <taxon>Euteleostomi</taxon>
        <taxon>Actinopterygii</taxon>
        <taxon>Neopterygii</taxon>
        <taxon>Teleostei</taxon>
        <taxon>Ostariophysi</taxon>
        <taxon>Gymnotiformes</taxon>
        <taxon>Gymnotoidei</taxon>
        <taxon>Gymnotidae</taxon>
        <taxon>Electrophorus</taxon>
    </lineage>
</organism>
<evidence type="ECO:0000256" key="1">
    <source>
        <dbReference type="PROSITE-ProRule" id="PRU00339"/>
    </source>
</evidence>
<gene>
    <name evidence="3" type="ORF">P4O66_021235</name>
</gene>
<dbReference type="SUPFAM" id="SSF48452">
    <property type="entry name" value="TPR-like"/>
    <property type="match status" value="3"/>
</dbReference>
<dbReference type="PANTHER" id="PTHR23082">
    <property type="entry name" value="TRANSCRIPTION INITIATION FACTOR IIIC TFIIIC , POLYPEPTIDE 3-RELATED"/>
    <property type="match status" value="1"/>
</dbReference>
<feature type="region of interest" description="Disordered" evidence="2">
    <location>
        <begin position="472"/>
        <end position="493"/>
    </location>
</feature>
<dbReference type="PANTHER" id="PTHR23082:SF0">
    <property type="entry name" value="GENERAL TRANSCRIPTION FACTOR 3C POLYPEPTIDE 3"/>
    <property type="match status" value="1"/>
</dbReference>
<dbReference type="Pfam" id="PF13181">
    <property type="entry name" value="TPR_8"/>
    <property type="match status" value="2"/>
</dbReference>
<dbReference type="PROSITE" id="PS50005">
    <property type="entry name" value="TPR"/>
    <property type="match status" value="3"/>
</dbReference>